<proteinExistence type="predicted"/>
<keyword evidence="2" id="KW-1185">Reference proteome</keyword>
<reference evidence="1 2" key="1">
    <citation type="journal article" date="2020" name="Cell">
        <title>Large-Scale Comparative Analyses of Tick Genomes Elucidate Their Genetic Diversity and Vector Capacities.</title>
        <authorList>
            <consortium name="Tick Genome and Microbiome Consortium (TIGMIC)"/>
            <person name="Jia N."/>
            <person name="Wang J."/>
            <person name="Shi W."/>
            <person name="Du L."/>
            <person name="Sun Y."/>
            <person name="Zhan W."/>
            <person name="Jiang J.F."/>
            <person name="Wang Q."/>
            <person name="Zhang B."/>
            <person name="Ji P."/>
            <person name="Bell-Sakyi L."/>
            <person name="Cui X.M."/>
            <person name="Yuan T.T."/>
            <person name="Jiang B.G."/>
            <person name="Yang W.F."/>
            <person name="Lam T.T."/>
            <person name="Chang Q.C."/>
            <person name="Ding S.J."/>
            <person name="Wang X.J."/>
            <person name="Zhu J.G."/>
            <person name="Ruan X.D."/>
            <person name="Zhao L."/>
            <person name="Wei J.T."/>
            <person name="Ye R.Z."/>
            <person name="Que T.C."/>
            <person name="Du C.H."/>
            <person name="Zhou Y.H."/>
            <person name="Cheng J.X."/>
            <person name="Dai P.F."/>
            <person name="Guo W.B."/>
            <person name="Han X.H."/>
            <person name="Huang E.J."/>
            <person name="Li L.F."/>
            <person name="Wei W."/>
            <person name="Gao Y.C."/>
            <person name="Liu J.Z."/>
            <person name="Shao H.Z."/>
            <person name="Wang X."/>
            <person name="Wang C.C."/>
            <person name="Yang T.C."/>
            <person name="Huo Q.B."/>
            <person name="Li W."/>
            <person name="Chen H.Y."/>
            <person name="Chen S.E."/>
            <person name="Zhou L.G."/>
            <person name="Ni X.B."/>
            <person name="Tian J.H."/>
            <person name="Sheng Y."/>
            <person name="Liu T."/>
            <person name="Pan Y.S."/>
            <person name="Xia L.Y."/>
            <person name="Li J."/>
            <person name="Zhao F."/>
            <person name="Cao W.C."/>
        </authorList>
    </citation>
    <scope>NUCLEOTIDE SEQUENCE [LARGE SCALE GENOMIC DNA]</scope>
    <source>
        <strain evidence="1">Iper-2018</strain>
    </source>
</reference>
<sequence length="141" mass="14368">MEAVRPPSSPLKRKGAAASTSSEPPSTRAKDTESPFPEQTELSSAAATPCSGIPPPRGSPCPGIPPLSGSLSPSGEAAAAAGSSPQSQKGDDDDSDVEIIAWCPKRSPPQVIVLDDSDDDSEDSEDSDLLCGCPECCSLEV</sequence>
<organism evidence="1 2">
    <name type="scientific">Ixodes persulcatus</name>
    <name type="common">Taiga tick</name>
    <dbReference type="NCBI Taxonomy" id="34615"/>
    <lineage>
        <taxon>Eukaryota</taxon>
        <taxon>Metazoa</taxon>
        <taxon>Ecdysozoa</taxon>
        <taxon>Arthropoda</taxon>
        <taxon>Chelicerata</taxon>
        <taxon>Arachnida</taxon>
        <taxon>Acari</taxon>
        <taxon>Parasitiformes</taxon>
        <taxon>Ixodida</taxon>
        <taxon>Ixodoidea</taxon>
        <taxon>Ixodidae</taxon>
        <taxon>Ixodinae</taxon>
        <taxon>Ixodes</taxon>
    </lineage>
</organism>
<protein>
    <submittedName>
        <fullName evidence="1">Uncharacterized protein</fullName>
    </submittedName>
</protein>
<dbReference type="Proteomes" id="UP000805193">
    <property type="component" value="Unassembled WGS sequence"/>
</dbReference>
<accession>A0AC60QLC1</accession>
<comment type="caution">
    <text evidence="1">The sequence shown here is derived from an EMBL/GenBank/DDBJ whole genome shotgun (WGS) entry which is preliminary data.</text>
</comment>
<evidence type="ECO:0000313" key="1">
    <source>
        <dbReference type="EMBL" id="KAG0435973.1"/>
    </source>
</evidence>
<dbReference type="EMBL" id="JABSTQ010007268">
    <property type="protein sequence ID" value="KAG0435973.1"/>
    <property type="molecule type" value="Genomic_DNA"/>
</dbReference>
<name>A0AC60QLC1_IXOPE</name>
<evidence type="ECO:0000313" key="2">
    <source>
        <dbReference type="Proteomes" id="UP000805193"/>
    </source>
</evidence>
<gene>
    <name evidence="1" type="ORF">HPB47_018215</name>
</gene>